<dbReference type="GO" id="GO:0032259">
    <property type="term" value="P:methylation"/>
    <property type="evidence" value="ECO:0007669"/>
    <property type="project" value="UniProtKB-KW"/>
</dbReference>
<protein>
    <submittedName>
        <fullName evidence="1">tRNA (Adenine-N(1))-methyltransferase</fullName>
    </submittedName>
</protein>
<evidence type="ECO:0000313" key="2">
    <source>
        <dbReference type="Proteomes" id="UP000325295"/>
    </source>
</evidence>
<dbReference type="InterPro" id="IPR006901">
    <property type="entry name" value="TrmK"/>
</dbReference>
<keyword evidence="2" id="KW-1185">Reference proteome</keyword>
<reference evidence="1 2" key="1">
    <citation type="submission" date="2019-09" db="EMBL/GenBank/DDBJ databases">
        <title>Complete Genome Sequence of Lactobacillus nenjiangensis SH-Y15, isolated from sauerkraut.</title>
        <authorList>
            <person name="Yang H."/>
        </authorList>
    </citation>
    <scope>NUCLEOTIDE SEQUENCE [LARGE SCALE GENOMIC DNA]</scope>
    <source>
        <strain evidence="1 2">SH-Y15</strain>
    </source>
</reference>
<dbReference type="Proteomes" id="UP000325295">
    <property type="component" value="Chromosome"/>
</dbReference>
<dbReference type="PANTHER" id="PTHR38451">
    <property type="entry name" value="TRNA (ADENINE(22)-N(1))-METHYLTRANSFERASE"/>
    <property type="match status" value="1"/>
</dbReference>
<gene>
    <name evidence="1" type="ORF">F0161_06080</name>
</gene>
<accession>A0A5P1X5G7</accession>
<dbReference type="KEGG" id="lnn:F0161_06080"/>
<dbReference type="Gene3D" id="3.40.50.150">
    <property type="entry name" value="Vaccinia Virus protein VP39"/>
    <property type="match status" value="1"/>
</dbReference>
<dbReference type="OrthoDB" id="5881184at2"/>
<dbReference type="RefSeq" id="WP_150204023.1">
    <property type="nucleotide sequence ID" value="NZ_CP043939.1"/>
</dbReference>
<organism evidence="1 2">
    <name type="scientific">Paucilactobacillus nenjiangensis</name>
    <dbReference type="NCBI Taxonomy" id="1296540"/>
    <lineage>
        <taxon>Bacteria</taxon>
        <taxon>Bacillati</taxon>
        <taxon>Bacillota</taxon>
        <taxon>Bacilli</taxon>
        <taxon>Lactobacillales</taxon>
        <taxon>Lactobacillaceae</taxon>
        <taxon>Paucilactobacillus</taxon>
    </lineage>
</organism>
<dbReference type="GO" id="GO:0160105">
    <property type="term" value="F:tRNA (adenine(22)-N1)-methyltransferase activity"/>
    <property type="evidence" value="ECO:0007669"/>
    <property type="project" value="InterPro"/>
</dbReference>
<dbReference type="Pfam" id="PF04816">
    <property type="entry name" value="TrmK"/>
    <property type="match status" value="1"/>
</dbReference>
<keyword evidence="1" id="KW-0808">Transferase</keyword>
<proteinExistence type="predicted"/>
<dbReference type="AlphaFoldDB" id="A0A5P1X5G7"/>
<dbReference type="InterPro" id="IPR029063">
    <property type="entry name" value="SAM-dependent_MTases_sf"/>
</dbReference>
<dbReference type="EMBL" id="CP043939">
    <property type="protein sequence ID" value="QER67467.1"/>
    <property type="molecule type" value="Genomic_DNA"/>
</dbReference>
<name>A0A5P1X5G7_9LACO</name>
<dbReference type="PANTHER" id="PTHR38451:SF1">
    <property type="entry name" value="TRNA (ADENINE(22)-N(1))-METHYLTRANSFERASE"/>
    <property type="match status" value="1"/>
</dbReference>
<keyword evidence="1" id="KW-0489">Methyltransferase</keyword>
<evidence type="ECO:0000313" key="1">
    <source>
        <dbReference type="EMBL" id="QER67467.1"/>
    </source>
</evidence>
<sequence length="230" mass="25622">MDSLHLSKRLATVAKYVPDQARMADIGSDHAYLPANLALNSRIEFAIAGEVAKGPYQNALAELTNHHLTNVIEARLADGLAAIETSDRIDTITIAGMGGTLISDILENGKDKLAQVNRLILEPNVGAEIVRQWLVDNYFEITTEEILSEDQHVYEIIVAEPTDIKAVYDAQEILFGPFLLHEKSVPFVEKWQGQVAHLETAIQQMEQAQKVPADKIKEFQQEIQLIKEVL</sequence>
<dbReference type="Gene3D" id="1.10.287.1890">
    <property type="match status" value="1"/>
</dbReference>
<dbReference type="PIRSF" id="PIRSF018637">
    <property type="entry name" value="TrmK"/>
    <property type="match status" value="1"/>
</dbReference>